<feature type="compositionally biased region" description="Acidic residues" evidence="1">
    <location>
        <begin position="87"/>
        <end position="103"/>
    </location>
</feature>
<proteinExistence type="predicted"/>
<gene>
    <name evidence="2" type="ORF">R3I93_004657</name>
</gene>
<dbReference type="EMBL" id="JAYKXH010000004">
    <property type="protein sequence ID" value="KAK7172398.1"/>
    <property type="molecule type" value="Genomic_DNA"/>
</dbReference>
<sequence>MQGSSEEDIQETVLQAKKKMAEFTQKGRFWEYQMLRDILGAADPLKSMLEEMTKRGLVVRNTPPYLPAPSSVPQSSSRDAESVQPEPEPEPPSDDSSEEYYQM</sequence>
<evidence type="ECO:0000313" key="3">
    <source>
        <dbReference type="Proteomes" id="UP001364617"/>
    </source>
</evidence>
<accession>A0AAN9DEU4</accession>
<feature type="region of interest" description="Disordered" evidence="1">
    <location>
        <begin position="58"/>
        <end position="103"/>
    </location>
</feature>
<protein>
    <submittedName>
        <fullName evidence="2">Uncharacterized protein</fullName>
    </submittedName>
</protein>
<organism evidence="2 3">
    <name type="scientific">Phoxinus phoxinus</name>
    <name type="common">Eurasian minnow</name>
    <dbReference type="NCBI Taxonomy" id="58324"/>
    <lineage>
        <taxon>Eukaryota</taxon>
        <taxon>Metazoa</taxon>
        <taxon>Chordata</taxon>
        <taxon>Craniata</taxon>
        <taxon>Vertebrata</taxon>
        <taxon>Euteleostomi</taxon>
        <taxon>Actinopterygii</taxon>
        <taxon>Neopterygii</taxon>
        <taxon>Teleostei</taxon>
        <taxon>Ostariophysi</taxon>
        <taxon>Cypriniformes</taxon>
        <taxon>Leuciscidae</taxon>
        <taxon>Phoxininae</taxon>
        <taxon>Phoxinus</taxon>
    </lineage>
</organism>
<dbReference type="Proteomes" id="UP001364617">
    <property type="component" value="Unassembled WGS sequence"/>
</dbReference>
<evidence type="ECO:0000313" key="2">
    <source>
        <dbReference type="EMBL" id="KAK7172398.1"/>
    </source>
</evidence>
<reference evidence="2 3" key="1">
    <citation type="submission" date="2024-02" db="EMBL/GenBank/DDBJ databases">
        <title>Chromosome-level genome assembly of the Eurasian Minnow (Phoxinus phoxinus).</title>
        <authorList>
            <person name="Oriowo T.O."/>
            <person name="Martin S."/>
            <person name="Stange M."/>
            <person name="Chrysostomakis Y."/>
            <person name="Brown T."/>
            <person name="Winkler S."/>
            <person name="Kukowka S."/>
            <person name="Myers E.W."/>
            <person name="Bohne A."/>
        </authorList>
    </citation>
    <scope>NUCLEOTIDE SEQUENCE [LARGE SCALE GENOMIC DNA]</scope>
    <source>
        <strain evidence="2">ZFMK-TIS-60720</strain>
        <tissue evidence="2">Whole Organism</tissue>
    </source>
</reference>
<comment type="caution">
    <text evidence="2">The sequence shown here is derived from an EMBL/GenBank/DDBJ whole genome shotgun (WGS) entry which is preliminary data.</text>
</comment>
<dbReference type="AlphaFoldDB" id="A0AAN9DEU4"/>
<keyword evidence="3" id="KW-1185">Reference proteome</keyword>
<name>A0AAN9DEU4_9TELE</name>
<evidence type="ECO:0000256" key="1">
    <source>
        <dbReference type="SAM" id="MobiDB-lite"/>
    </source>
</evidence>